<reference evidence="3 4" key="1">
    <citation type="submission" date="2024-01" db="EMBL/GenBank/DDBJ databases">
        <title>A draft genome for a cacao thread blight-causing isolate of Paramarasmius palmivorus.</title>
        <authorList>
            <person name="Baruah I.K."/>
            <person name="Bukari Y."/>
            <person name="Amoako-Attah I."/>
            <person name="Meinhardt L.W."/>
            <person name="Bailey B.A."/>
            <person name="Cohen S.P."/>
        </authorList>
    </citation>
    <scope>NUCLEOTIDE SEQUENCE [LARGE SCALE GENOMIC DNA]</scope>
    <source>
        <strain evidence="3 4">GH-12</strain>
    </source>
</reference>
<feature type="compositionally biased region" description="Polar residues" evidence="2">
    <location>
        <begin position="17"/>
        <end position="31"/>
    </location>
</feature>
<feature type="compositionally biased region" description="Basic and acidic residues" evidence="2">
    <location>
        <begin position="151"/>
        <end position="171"/>
    </location>
</feature>
<evidence type="ECO:0000256" key="2">
    <source>
        <dbReference type="SAM" id="MobiDB-lite"/>
    </source>
</evidence>
<dbReference type="AlphaFoldDB" id="A0AAW0CVS4"/>
<dbReference type="Proteomes" id="UP001383192">
    <property type="component" value="Unassembled WGS sequence"/>
</dbReference>
<name>A0AAW0CVS4_9AGAR</name>
<evidence type="ECO:0000313" key="3">
    <source>
        <dbReference type="EMBL" id="KAK7042938.1"/>
    </source>
</evidence>
<proteinExistence type="predicted"/>
<comment type="caution">
    <text evidence="3">The sequence shown here is derived from an EMBL/GenBank/DDBJ whole genome shotgun (WGS) entry which is preliminary data.</text>
</comment>
<feature type="compositionally biased region" description="Polar residues" evidence="2">
    <location>
        <begin position="333"/>
        <end position="342"/>
    </location>
</feature>
<feature type="compositionally biased region" description="Low complexity" evidence="2">
    <location>
        <begin position="32"/>
        <end position="54"/>
    </location>
</feature>
<feature type="compositionally biased region" description="Basic and acidic residues" evidence="2">
    <location>
        <begin position="244"/>
        <end position="253"/>
    </location>
</feature>
<protein>
    <submittedName>
        <fullName evidence="3">Uncharacterized protein</fullName>
    </submittedName>
</protein>
<evidence type="ECO:0000256" key="1">
    <source>
        <dbReference type="SAM" id="Coils"/>
    </source>
</evidence>
<keyword evidence="4" id="KW-1185">Reference proteome</keyword>
<sequence length="955" mass="103339">MLLRSSRTKQREVLTGHSGSSLKKNGPSASQKAKPTAKPTEPSAKPAAKPSAKTAAKRKSGAGKSSRQAPSRSIAAMEQDLKLASAQAAISQAETKLVQTAHANADQVWNEAKARSNEFPSPAATFNVKEAFTLYRDTKKKAVASQTSARLLKDHQDPSKATESTTNKDGDVESDLSDLTSSENEEDLDVLGKELAATIEEVHQIDTSMPDDESFQSPRVKQSRHAISDHEAVAGSPKSQPSARPDREEEHRQSISLAEGVVTDNVVRLDGLADASNQSDQDKASPLMPMSLEGLQPTQDHDHDTQQDPAQPMSPRTDVDHVTSPVPAPGSIADSQADSKTVATPLPPTPQSIAEDLPRSPGSIADSQSQSEPGPAPVICEGVQSSVLGIPTSCPSNPVTLHLSAGPPALPPVPVQDSLVDLQSIAAPLDSPVSPKTARSDFLQAISSEDCPMEDPPHCSRSSSPSNLPPALPFNGVDQDEEDSLTPLPVKRTATDAESSEAEDDDLQPRRRKRLQGDVFYSESEEDELAEEHRPIRKPVRKRSIQVIEISDSEEDDDKPIPKKARLSLAVGGGDTEQDHSPKKPVRQSKRGGKKKQAAARSKAAKKPRKKKVTPPKEELEAVGEDAEADTQGISFVVAAKRRRHLGSPGPEALEPLEEDEDKSEVLTGDSKIDGIRRWLRSCVKGGGPASITAPKSQLGIRTYIYERASNLPEVITTAREIALTAMVSSRHNLICRYHSITDKSARRSQLGVDGDDDTLYGRPWPPLSKAVKDQLLQDQAKAEAAALKAGADPASLKPEGWVIPGWNRVKSRHPRAADCGCDIEDMLLELYLWKTGKLKSYTVNIVDNWRADFLSPRQRALACAQHREWALLEADDMFSLGTEDGRWVQRDEAYPRRIQRERLNDIIAEKERKAADASAKAVATEKAGEAELAAMVPIPVVVGAELLSKAEETI</sequence>
<feature type="region of interest" description="Disordered" evidence="2">
    <location>
        <begin position="143"/>
        <end position="380"/>
    </location>
</feature>
<accession>A0AAW0CVS4</accession>
<keyword evidence="1" id="KW-0175">Coiled coil</keyword>
<feature type="compositionally biased region" description="Basic residues" evidence="2">
    <location>
        <begin position="583"/>
        <end position="614"/>
    </location>
</feature>
<evidence type="ECO:0000313" key="4">
    <source>
        <dbReference type="Proteomes" id="UP001383192"/>
    </source>
</evidence>
<organism evidence="3 4">
    <name type="scientific">Paramarasmius palmivorus</name>
    <dbReference type="NCBI Taxonomy" id="297713"/>
    <lineage>
        <taxon>Eukaryota</taxon>
        <taxon>Fungi</taxon>
        <taxon>Dikarya</taxon>
        <taxon>Basidiomycota</taxon>
        <taxon>Agaricomycotina</taxon>
        <taxon>Agaricomycetes</taxon>
        <taxon>Agaricomycetidae</taxon>
        <taxon>Agaricales</taxon>
        <taxon>Marasmiineae</taxon>
        <taxon>Marasmiaceae</taxon>
        <taxon>Paramarasmius</taxon>
    </lineage>
</organism>
<feature type="coiled-coil region" evidence="1">
    <location>
        <begin position="901"/>
        <end position="928"/>
    </location>
</feature>
<dbReference type="EMBL" id="JAYKXP010000030">
    <property type="protein sequence ID" value="KAK7042938.1"/>
    <property type="molecule type" value="Genomic_DNA"/>
</dbReference>
<feature type="region of interest" description="Disordered" evidence="2">
    <location>
        <begin position="427"/>
        <end position="627"/>
    </location>
</feature>
<feature type="region of interest" description="Disordered" evidence="2">
    <location>
        <begin position="647"/>
        <end position="666"/>
    </location>
</feature>
<gene>
    <name evidence="3" type="ORF">VNI00_008675</name>
</gene>
<feature type="region of interest" description="Disordered" evidence="2">
    <location>
        <begin position="396"/>
        <end position="415"/>
    </location>
</feature>
<feature type="region of interest" description="Disordered" evidence="2">
    <location>
        <begin position="1"/>
        <end position="77"/>
    </location>
</feature>
<feature type="compositionally biased region" description="Basic residues" evidence="2">
    <location>
        <begin position="535"/>
        <end position="544"/>
    </location>
</feature>